<evidence type="ECO:0000313" key="2">
    <source>
        <dbReference type="EMBL" id="ADU46593.1"/>
    </source>
</evidence>
<dbReference type="eggNOG" id="ENOG5032XQY">
    <property type="taxonomic scope" value="Bacteria"/>
</dbReference>
<evidence type="ECO:0000256" key="1">
    <source>
        <dbReference type="SAM" id="Phobius"/>
    </source>
</evidence>
<proteinExistence type="predicted"/>
<evidence type="ECO:0000313" key="3">
    <source>
        <dbReference type="Proteomes" id="UP000008914"/>
    </source>
</evidence>
<protein>
    <submittedName>
        <fullName evidence="2">Uncharacterized protein</fullName>
    </submittedName>
</protein>
<sequence>MRLPVDDEIYNVNAVWLGPPNRTLPFRARYVAYAVGAVVFLLLQVIERRLGIDLGFFSLAYSLLATVALTRLILSVVNPDRPLASVLGAFVHEVSAPRQESRVATHTIRPARVRAVPARLSRAQRRLAKKSPAIAGVTATDLGDYQEVAT</sequence>
<dbReference type="EMBL" id="CP002343">
    <property type="protein sequence ID" value="ADU46593.1"/>
    <property type="molecule type" value="Genomic_DNA"/>
</dbReference>
<dbReference type="HOGENOM" id="CLU_106295_0_0_11"/>
<keyword evidence="1" id="KW-0812">Transmembrane</keyword>
<keyword evidence="3" id="KW-1185">Reference proteome</keyword>
<organism evidence="2 3">
    <name type="scientific">Intrasporangium calvum (strain ATCC 23552 / DSM 43043 / JCM 3097 / NBRC 12989 / NCIMB 10167 / NRRL B-3866 / 7 KIP)</name>
    <dbReference type="NCBI Taxonomy" id="710696"/>
    <lineage>
        <taxon>Bacteria</taxon>
        <taxon>Bacillati</taxon>
        <taxon>Actinomycetota</taxon>
        <taxon>Actinomycetes</taxon>
        <taxon>Micrococcales</taxon>
        <taxon>Intrasporangiaceae</taxon>
        <taxon>Intrasporangium</taxon>
    </lineage>
</organism>
<dbReference type="STRING" id="710696.Intca_0031"/>
<feature type="transmembrane region" description="Helical" evidence="1">
    <location>
        <begin position="30"/>
        <end position="46"/>
    </location>
</feature>
<dbReference type="KEGG" id="ica:Intca_0031"/>
<keyword evidence="1" id="KW-0472">Membrane</keyword>
<keyword evidence="1" id="KW-1133">Transmembrane helix</keyword>
<accession>E6SEJ2</accession>
<feature type="transmembrane region" description="Helical" evidence="1">
    <location>
        <begin position="52"/>
        <end position="74"/>
    </location>
</feature>
<dbReference type="AlphaFoldDB" id="E6SEJ2"/>
<gene>
    <name evidence="2" type="ordered locus">Intca_0031</name>
</gene>
<dbReference type="OrthoDB" id="4481052at2"/>
<dbReference type="RefSeq" id="WP_013490915.1">
    <property type="nucleotide sequence ID" value="NC_014830.1"/>
</dbReference>
<dbReference type="Proteomes" id="UP000008914">
    <property type="component" value="Chromosome"/>
</dbReference>
<name>E6SEJ2_INTC7</name>
<reference evidence="2 3" key="1">
    <citation type="journal article" date="2010" name="Stand. Genomic Sci.">
        <title>Complete genome sequence of Intrasporangium calvum type strain (7 KIP).</title>
        <authorList>
            <person name="Del Rio T.G."/>
            <person name="Chertkov O."/>
            <person name="Yasawong M."/>
            <person name="Lucas S."/>
            <person name="Deshpande S."/>
            <person name="Cheng J.F."/>
            <person name="Detter C."/>
            <person name="Tapia R."/>
            <person name="Han C."/>
            <person name="Goodwin L."/>
            <person name="Pitluck S."/>
            <person name="Liolios K."/>
            <person name="Ivanova N."/>
            <person name="Mavromatis K."/>
            <person name="Pati A."/>
            <person name="Chen A."/>
            <person name="Palaniappan K."/>
            <person name="Land M."/>
            <person name="Hauser L."/>
            <person name="Chang Y.J."/>
            <person name="Jeffries C.D."/>
            <person name="Rohde M."/>
            <person name="Pukall R."/>
            <person name="Sikorski J."/>
            <person name="Goker M."/>
            <person name="Woyke T."/>
            <person name="Bristow J."/>
            <person name="Eisen J.A."/>
            <person name="Markowitz V."/>
            <person name="Hugenholtz P."/>
            <person name="Kyrpides N.C."/>
            <person name="Klenk H.P."/>
            <person name="Lapidus A."/>
        </authorList>
    </citation>
    <scope>NUCLEOTIDE SEQUENCE [LARGE SCALE GENOMIC DNA]</scope>
    <source>
        <strain evidence="3">ATCC 23552 / DSM 43043 / JCM 3097 / NBRC 12989 / 7 KIP</strain>
    </source>
</reference>